<proteinExistence type="predicted"/>
<keyword evidence="3" id="KW-1185">Reference proteome</keyword>
<dbReference type="KEGG" id="tcu:Tcur_0981"/>
<organism evidence="2 3">
    <name type="scientific">Thermomonospora curvata (strain ATCC 19995 / DSM 43183 / JCM 3096 / KCTC 9072 / NBRC 15933 / NCIMB 10081 / Henssen B9)</name>
    <dbReference type="NCBI Taxonomy" id="471852"/>
    <lineage>
        <taxon>Bacteria</taxon>
        <taxon>Bacillati</taxon>
        <taxon>Actinomycetota</taxon>
        <taxon>Actinomycetes</taxon>
        <taxon>Streptosporangiales</taxon>
        <taxon>Thermomonosporaceae</taxon>
        <taxon>Thermomonospora</taxon>
    </lineage>
</organism>
<dbReference type="Proteomes" id="UP000001918">
    <property type="component" value="Chromosome"/>
</dbReference>
<dbReference type="AlphaFoldDB" id="D1A7H8"/>
<evidence type="ECO:0000256" key="1">
    <source>
        <dbReference type="SAM" id="MobiDB-lite"/>
    </source>
</evidence>
<protein>
    <submittedName>
        <fullName evidence="2">Uncharacterized protein</fullName>
    </submittedName>
</protein>
<accession>D1A7H8</accession>
<sequence length="84" mass="9112">MASCMPLAARLTLLATVVALIGAFNCYPALLIYNQIAGEQVTVHITECRYERKSRHCRGTWRDSPGGCTKGPSRRSGTARKDGG</sequence>
<name>D1A7H8_THECD</name>
<gene>
    <name evidence="2" type="ordered locus">Tcur_0981</name>
</gene>
<feature type="region of interest" description="Disordered" evidence="1">
    <location>
        <begin position="57"/>
        <end position="84"/>
    </location>
</feature>
<dbReference type="HOGENOM" id="CLU_2526411_0_0_11"/>
<evidence type="ECO:0000313" key="2">
    <source>
        <dbReference type="EMBL" id="ACY96567.1"/>
    </source>
</evidence>
<evidence type="ECO:0000313" key="3">
    <source>
        <dbReference type="Proteomes" id="UP000001918"/>
    </source>
</evidence>
<reference evidence="2 3" key="1">
    <citation type="journal article" date="2011" name="Stand. Genomic Sci.">
        <title>Complete genome sequence of Thermomonospora curvata type strain (B9).</title>
        <authorList>
            <person name="Chertkov O."/>
            <person name="Sikorski J."/>
            <person name="Nolan M."/>
            <person name="Lapidus A."/>
            <person name="Lucas S."/>
            <person name="Del Rio T.G."/>
            <person name="Tice H."/>
            <person name="Cheng J.F."/>
            <person name="Goodwin L."/>
            <person name="Pitluck S."/>
            <person name="Liolios K."/>
            <person name="Ivanova N."/>
            <person name="Mavromatis K."/>
            <person name="Mikhailova N."/>
            <person name="Ovchinnikova G."/>
            <person name="Pati A."/>
            <person name="Chen A."/>
            <person name="Palaniappan K."/>
            <person name="Djao O.D."/>
            <person name="Land M."/>
            <person name="Hauser L."/>
            <person name="Chang Y.J."/>
            <person name="Jeffries C.D."/>
            <person name="Brettin T."/>
            <person name="Han C."/>
            <person name="Detter J.C."/>
            <person name="Rohde M."/>
            <person name="Goker M."/>
            <person name="Woyke T."/>
            <person name="Bristow J."/>
            <person name="Eisen J.A."/>
            <person name="Markowitz V."/>
            <person name="Hugenholtz P."/>
            <person name="Klenk H.P."/>
            <person name="Kyrpides N.C."/>
        </authorList>
    </citation>
    <scope>NUCLEOTIDE SEQUENCE [LARGE SCALE GENOMIC DNA]</scope>
    <source>
        <strain evidence="3">ATCC 19995 / DSM 43183 / JCM 3096 / KCTC 9072 / NBRC 15933 / NCIMB 10081 / Henssen B9</strain>
    </source>
</reference>
<dbReference type="EMBL" id="CP001738">
    <property type="protein sequence ID" value="ACY96567.1"/>
    <property type="molecule type" value="Genomic_DNA"/>
</dbReference>